<feature type="region of interest" description="Disordered" evidence="1">
    <location>
        <begin position="451"/>
        <end position="482"/>
    </location>
</feature>
<dbReference type="SUPFAM" id="SSF103657">
    <property type="entry name" value="BAR/IMD domain-like"/>
    <property type="match status" value="1"/>
</dbReference>
<sequence>MVQQHNHHPESVQLGQKSQISSIGRQLTADFHPAVKNVASAGQNLLRAFQNLSRHFYVYTAALYALGYSSSNSDEAEVREQSKHLQTVTEVLKKVHSEQIEWVEYFTSMTLTINRNCKTEKERLKGLLSGFLGRERELTKAVGKGKQTPGTLNSFYETELEAMRDQQIQRYRFFVDKHLEMLRRYRKWMQFSVILLENELELGGAEALLDQQTETERQRDGGEFGSQKNEQIEQRSGEAKNKHSRREQSAQSDELREGQRKRIVAELTKKFGTEGVGPAGRRRDFPGKLFRPTPIVPATKYRHSVADGMLLLGVRDDSGEVWRTPMDGGKEKAIERMGKHQQQQQKTELRQFYYTDAPTGSQCNRQQDVGVGRGHGPLNSANSNLPRAHAAHLQPLPPIKSSVQKSPIGAGPCQGTKSGQFGERRKNAPAHFWPVGLRSSNRVHNAVQCAERQSAEFGDGRNGFAGEERDEGMGAGEESGRHQKRLAPCQICEVSLMREQNGLNRVSKWAARCGGSGEIKPFDWHHRNCVYSRKEERAVTDFLLLELSFGEERPRRWRGLAQ</sequence>
<dbReference type="InterPro" id="IPR027267">
    <property type="entry name" value="AH/BAR_dom_sf"/>
</dbReference>
<evidence type="ECO:0000313" key="2">
    <source>
        <dbReference type="Proteomes" id="UP000887572"/>
    </source>
</evidence>
<dbReference type="Proteomes" id="UP000887572">
    <property type="component" value="Unplaced"/>
</dbReference>
<proteinExistence type="predicted"/>
<keyword evidence="2" id="KW-1185">Reference proteome</keyword>
<feature type="region of interest" description="Disordered" evidence="1">
    <location>
        <begin position="403"/>
        <end position="423"/>
    </location>
</feature>
<dbReference type="WBParaSite" id="Gr19_v10_g11343.t2">
    <property type="protein sequence ID" value="Gr19_v10_g11343.t2"/>
    <property type="gene ID" value="Gr19_v10_g11343"/>
</dbReference>
<feature type="region of interest" description="Disordered" evidence="1">
    <location>
        <begin position="212"/>
        <end position="261"/>
    </location>
</feature>
<dbReference type="AlphaFoldDB" id="A0A914GW90"/>
<name>A0A914GW90_GLORO</name>
<feature type="region of interest" description="Disordered" evidence="1">
    <location>
        <begin position="358"/>
        <end position="384"/>
    </location>
</feature>
<accession>A0A914GW90</accession>
<evidence type="ECO:0000256" key="1">
    <source>
        <dbReference type="SAM" id="MobiDB-lite"/>
    </source>
</evidence>
<feature type="compositionally biased region" description="Basic and acidic residues" evidence="1">
    <location>
        <begin position="230"/>
        <end position="241"/>
    </location>
</feature>
<dbReference type="Gene3D" id="1.20.1270.60">
    <property type="entry name" value="Arfaptin homology (AH) domain/BAR domain"/>
    <property type="match status" value="1"/>
</dbReference>
<evidence type="ECO:0000313" key="3">
    <source>
        <dbReference type="WBParaSite" id="Gr19_v10_g11343.t2"/>
    </source>
</evidence>
<protein>
    <submittedName>
        <fullName evidence="3">PARP-type domain-containing protein</fullName>
    </submittedName>
</protein>
<feature type="compositionally biased region" description="Polar residues" evidence="1">
    <location>
        <begin position="358"/>
        <end position="367"/>
    </location>
</feature>
<organism evidence="2 3">
    <name type="scientific">Globodera rostochiensis</name>
    <name type="common">Golden nematode worm</name>
    <name type="synonym">Heterodera rostochiensis</name>
    <dbReference type="NCBI Taxonomy" id="31243"/>
    <lineage>
        <taxon>Eukaryota</taxon>
        <taxon>Metazoa</taxon>
        <taxon>Ecdysozoa</taxon>
        <taxon>Nematoda</taxon>
        <taxon>Chromadorea</taxon>
        <taxon>Rhabditida</taxon>
        <taxon>Tylenchina</taxon>
        <taxon>Tylenchomorpha</taxon>
        <taxon>Tylenchoidea</taxon>
        <taxon>Heteroderidae</taxon>
        <taxon>Heteroderinae</taxon>
        <taxon>Globodera</taxon>
    </lineage>
</organism>
<reference evidence="3" key="1">
    <citation type="submission" date="2022-11" db="UniProtKB">
        <authorList>
            <consortium name="WormBaseParasite"/>
        </authorList>
    </citation>
    <scope>IDENTIFICATION</scope>
</reference>